<gene>
    <name evidence="8" type="ORF">GCM10017621_02490</name>
</gene>
<comment type="caution">
    <text evidence="8">The sequence shown here is derived from an EMBL/GenBank/DDBJ whole genome shotgun (WGS) entry which is preliminary data.</text>
</comment>
<dbReference type="PIRSF" id="PIRSF000188">
    <property type="entry name" value="Phe_leu_dh"/>
    <property type="match status" value="1"/>
</dbReference>
<reference evidence="8" key="2">
    <citation type="submission" date="2023-01" db="EMBL/GenBank/DDBJ databases">
        <authorList>
            <person name="Sun Q."/>
            <person name="Evtushenko L."/>
        </authorList>
    </citation>
    <scope>NUCLEOTIDE SEQUENCE</scope>
    <source>
        <strain evidence="8">VKM B-1513</strain>
    </source>
</reference>
<dbReference type="InterPro" id="IPR046346">
    <property type="entry name" value="Aminoacid_DH-like_N_sf"/>
</dbReference>
<sequence>MSVLEHVSFDNHEKVLFATDETTGLKAVIGVHSTASGPACGGCRMWSYPNSDAALTDVLRLSQGMSYKNIMADLPIGGGKSVIMKPEGAFDRKALFEAFGRAVESLNGQYITAEDVGVSPDDMMAVRRSTEHVVGLPEGKAASGDPSPVTAEGVYRGIMVAAERGLGKRDLSGVKIAIQGAAGHVGTYLAGHLAKAGAELFVTDINQDGLEKLKAEYGATIVGLDEIYDQDVDVFAPCALGSIINPDTIDRIKAKVIAGAANNQLATREMGAEVLKRGIVYAPDYVINAGGIINVMGEIAGDFNPEWVKGKLDGLEATLGEILDQSNNEGRPSNIIADEIARQRIEEKRAAKLGKVA</sequence>
<feature type="domain" description="Glutamate/phenylalanine/leucine/valine/L-tryptophan dehydrogenase C-terminal" evidence="7">
    <location>
        <begin position="144"/>
        <end position="353"/>
    </location>
</feature>
<dbReference type="InterPro" id="IPR036291">
    <property type="entry name" value="NAD(P)-bd_dom_sf"/>
</dbReference>
<dbReference type="GO" id="GO:0000166">
    <property type="term" value="F:nucleotide binding"/>
    <property type="evidence" value="ECO:0007669"/>
    <property type="project" value="UniProtKB-KW"/>
</dbReference>
<dbReference type="EMBL" id="BSFE01000001">
    <property type="protein sequence ID" value="GLK50741.1"/>
    <property type="molecule type" value="Genomic_DNA"/>
</dbReference>
<dbReference type="InterPro" id="IPR006097">
    <property type="entry name" value="Glu/Leu/Phe/Val/Trp_DH_dimer"/>
</dbReference>
<dbReference type="Pfam" id="PF00208">
    <property type="entry name" value="ELFV_dehydrog"/>
    <property type="match status" value="1"/>
</dbReference>
<feature type="binding site" evidence="5">
    <location>
        <begin position="180"/>
        <end position="186"/>
    </location>
    <ligand>
        <name>NAD(+)</name>
        <dbReference type="ChEBI" id="CHEBI:57540"/>
    </ligand>
</feature>
<evidence type="ECO:0000256" key="3">
    <source>
        <dbReference type="ARBA" id="ARBA00023027"/>
    </source>
</evidence>
<proteinExistence type="inferred from homology"/>
<dbReference type="Proteomes" id="UP001143486">
    <property type="component" value="Unassembled WGS sequence"/>
</dbReference>
<name>A0A9W6MMD0_9PROT</name>
<reference evidence="8" key="1">
    <citation type="journal article" date="2014" name="Int. J. Syst. Evol. Microbiol.">
        <title>Complete genome sequence of Corynebacterium casei LMG S-19264T (=DSM 44701T), isolated from a smear-ripened cheese.</title>
        <authorList>
            <consortium name="US DOE Joint Genome Institute (JGI-PGF)"/>
            <person name="Walter F."/>
            <person name="Albersmeier A."/>
            <person name="Kalinowski J."/>
            <person name="Ruckert C."/>
        </authorList>
    </citation>
    <scope>NUCLEOTIDE SEQUENCE</scope>
    <source>
        <strain evidence="8">VKM B-1513</strain>
    </source>
</reference>
<evidence type="ECO:0000256" key="4">
    <source>
        <dbReference type="PIRSR" id="PIRSR000188-1"/>
    </source>
</evidence>
<keyword evidence="2 6" id="KW-0560">Oxidoreductase</keyword>
<dbReference type="GO" id="GO:0006520">
    <property type="term" value="P:amino acid metabolic process"/>
    <property type="evidence" value="ECO:0007669"/>
    <property type="project" value="InterPro"/>
</dbReference>
<organism evidence="8 9">
    <name type="scientific">Maricaulis virginensis</name>
    <dbReference type="NCBI Taxonomy" id="144022"/>
    <lineage>
        <taxon>Bacteria</taxon>
        <taxon>Pseudomonadati</taxon>
        <taxon>Pseudomonadota</taxon>
        <taxon>Alphaproteobacteria</taxon>
        <taxon>Maricaulales</taxon>
        <taxon>Maricaulaceae</taxon>
        <taxon>Maricaulis</taxon>
    </lineage>
</organism>
<feature type="active site" description="Proton donor/acceptor" evidence="4">
    <location>
        <position position="80"/>
    </location>
</feature>
<dbReference type="InterPro" id="IPR006096">
    <property type="entry name" value="Glu/Leu/Phe/Val/Trp_DH_C"/>
</dbReference>
<dbReference type="SUPFAM" id="SSF53223">
    <property type="entry name" value="Aminoacid dehydrogenase-like, N-terminal domain"/>
    <property type="match status" value="1"/>
</dbReference>
<evidence type="ECO:0000259" key="7">
    <source>
        <dbReference type="SMART" id="SM00839"/>
    </source>
</evidence>
<evidence type="ECO:0000313" key="9">
    <source>
        <dbReference type="Proteomes" id="UP001143486"/>
    </source>
</evidence>
<dbReference type="SMART" id="SM00839">
    <property type="entry name" value="ELFV_dehydrog"/>
    <property type="match status" value="1"/>
</dbReference>
<keyword evidence="3 5" id="KW-0520">NAD</keyword>
<dbReference type="Pfam" id="PF02812">
    <property type="entry name" value="ELFV_dehydrog_N"/>
    <property type="match status" value="1"/>
</dbReference>
<dbReference type="PANTHER" id="PTHR42722:SF1">
    <property type="entry name" value="VALINE DEHYDROGENASE"/>
    <property type="match status" value="1"/>
</dbReference>
<evidence type="ECO:0000313" key="8">
    <source>
        <dbReference type="EMBL" id="GLK50741.1"/>
    </source>
</evidence>
<keyword evidence="5" id="KW-0547">Nucleotide-binding</keyword>
<dbReference type="InterPro" id="IPR006095">
    <property type="entry name" value="Glu/Leu/Phe/Val/Trp_DH"/>
</dbReference>
<protein>
    <submittedName>
        <fullName evidence="8">Amino acid dehydrogenase</fullName>
    </submittedName>
</protein>
<dbReference type="PRINTS" id="PR00082">
    <property type="entry name" value="GLFDHDRGNASE"/>
</dbReference>
<dbReference type="RefSeq" id="WP_271185140.1">
    <property type="nucleotide sequence ID" value="NZ_BSFE01000001.1"/>
</dbReference>
<dbReference type="InterPro" id="IPR016211">
    <property type="entry name" value="Glu/Phe/Leu/Val/Trp_DH_bac/arc"/>
</dbReference>
<evidence type="ECO:0000256" key="6">
    <source>
        <dbReference type="RuleBase" id="RU004417"/>
    </source>
</evidence>
<dbReference type="GO" id="GO:0016639">
    <property type="term" value="F:oxidoreductase activity, acting on the CH-NH2 group of donors, NAD or NADP as acceptor"/>
    <property type="evidence" value="ECO:0007669"/>
    <property type="project" value="InterPro"/>
</dbReference>
<evidence type="ECO:0000256" key="1">
    <source>
        <dbReference type="ARBA" id="ARBA00006382"/>
    </source>
</evidence>
<keyword evidence="9" id="KW-1185">Reference proteome</keyword>
<dbReference type="Gene3D" id="3.40.50.10860">
    <property type="entry name" value="Leucine Dehydrogenase, chain A, domain 1"/>
    <property type="match status" value="1"/>
</dbReference>
<dbReference type="Gene3D" id="3.40.50.720">
    <property type="entry name" value="NAD(P)-binding Rossmann-like Domain"/>
    <property type="match status" value="1"/>
</dbReference>
<dbReference type="PANTHER" id="PTHR42722">
    <property type="entry name" value="LEUCINE DEHYDROGENASE"/>
    <property type="match status" value="1"/>
</dbReference>
<dbReference type="AlphaFoldDB" id="A0A9W6MMD0"/>
<accession>A0A9W6MMD0</accession>
<evidence type="ECO:0000256" key="5">
    <source>
        <dbReference type="PIRSR" id="PIRSR000188-2"/>
    </source>
</evidence>
<evidence type="ECO:0000256" key="2">
    <source>
        <dbReference type="ARBA" id="ARBA00023002"/>
    </source>
</evidence>
<comment type="similarity">
    <text evidence="1 6">Belongs to the Glu/Leu/Phe/Val dehydrogenases family.</text>
</comment>
<dbReference type="SUPFAM" id="SSF51735">
    <property type="entry name" value="NAD(P)-binding Rossmann-fold domains"/>
    <property type="match status" value="1"/>
</dbReference>
<dbReference type="CDD" id="cd01075">
    <property type="entry name" value="NAD_bind_Leu_Phe_Val_DH"/>
    <property type="match status" value="1"/>
</dbReference>